<sequence length="189" mass="22772">MRYNKPASYWYNKMLEEISQEELNKADDTYISLESEHRKSPLLESATFIIASAHMHTEEYTMANYYFDQYIKKFVSKDNIDYVRYLKIKSKFLAFAYQFREQELLYATIKETQEFIDNYPNSKYLYLVNTIQSRLYMGKAFFDNEISALYDRIDKPKASKLYKNKAKQSWANTKDIQKVNTPWYRAVFE</sequence>
<accession>A0A3B1EA25</accession>
<evidence type="ECO:0000259" key="2">
    <source>
        <dbReference type="Pfam" id="PF13525"/>
    </source>
</evidence>
<reference evidence="3" key="1">
    <citation type="submission" date="2018-10" db="EMBL/GenBank/DDBJ databases">
        <authorList>
            <person name="Aoki K."/>
        </authorList>
    </citation>
    <scope>NUCLEOTIDE SEQUENCE</scope>
</reference>
<dbReference type="Gene3D" id="1.25.40.10">
    <property type="entry name" value="Tetratricopeptide repeat domain"/>
    <property type="match status" value="1"/>
</dbReference>
<dbReference type="InterPro" id="IPR039565">
    <property type="entry name" value="BamD-like"/>
</dbReference>
<evidence type="ECO:0000256" key="1">
    <source>
        <dbReference type="ARBA" id="ARBA00022729"/>
    </source>
</evidence>
<evidence type="ECO:0000313" key="3">
    <source>
        <dbReference type="EMBL" id="VAY86481.1"/>
    </source>
</evidence>
<dbReference type="AlphaFoldDB" id="A0A3B1EA25"/>
<proteinExistence type="predicted"/>
<gene>
    <name evidence="3" type="ORF">MNB_ARC-1_161</name>
</gene>
<dbReference type="EMBL" id="UOYO01000013">
    <property type="protein sequence ID" value="VAY86481.1"/>
    <property type="molecule type" value="Genomic_DNA"/>
</dbReference>
<dbReference type="InterPro" id="IPR011990">
    <property type="entry name" value="TPR-like_helical_dom_sf"/>
</dbReference>
<keyword evidence="3" id="KW-0449">Lipoprotein</keyword>
<dbReference type="Pfam" id="PF13525">
    <property type="entry name" value="YfiO"/>
    <property type="match status" value="1"/>
</dbReference>
<organism evidence="3">
    <name type="scientific">hydrothermal vent metagenome</name>
    <dbReference type="NCBI Taxonomy" id="652676"/>
    <lineage>
        <taxon>unclassified sequences</taxon>
        <taxon>metagenomes</taxon>
        <taxon>ecological metagenomes</taxon>
    </lineage>
</organism>
<keyword evidence="1" id="KW-0732">Signal</keyword>
<protein>
    <submittedName>
        <fullName evidence="3">Lipoprotein</fullName>
    </submittedName>
</protein>
<name>A0A3B1EA25_9ZZZZ</name>
<feature type="domain" description="Outer membrane lipoprotein BamD-like" evidence="2">
    <location>
        <begin position="5"/>
        <end position="125"/>
    </location>
</feature>